<organism evidence="3 4">
    <name type="scientific">Actinoplanes lobatus</name>
    <dbReference type="NCBI Taxonomy" id="113568"/>
    <lineage>
        <taxon>Bacteria</taxon>
        <taxon>Bacillati</taxon>
        <taxon>Actinomycetota</taxon>
        <taxon>Actinomycetes</taxon>
        <taxon>Micromonosporales</taxon>
        <taxon>Micromonosporaceae</taxon>
        <taxon>Actinoplanes</taxon>
    </lineage>
</organism>
<keyword evidence="5" id="KW-1185">Reference proteome</keyword>
<evidence type="ECO:0000256" key="1">
    <source>
        <dbReference type="SAM" id="MobiDB-lite"/>
    </source>
</evidence>
<reference evidence="3 4" key="1">
    <citation type="submission" date="2020-08" db="EMBL/GenBank/DDBJ databases">
        <title>Sequencing the genomes of 1000 actinobacteria strains.</title>
        <authorList>
            <person name="Klenk H.-P."/>
        </authorList>
    </citation>
    <scope>NUCLEOTIDE SEQUENCE [LARGE SCALE GENOMIC DNA]</scope>
    <source>
        <strain evidence="3 4">DSM 43150</strain>
    </source>
</reference>
<dbReference type="Proteomes" id="UP000631312">
    <property type="component" value="Unassembled WGS sequence"/>
</dbReference>
<dbReference type="RefSeq" id="WP_188127621.1">
    <property type="nucleotide sequence ID" value="NZ_BOMP01000192.1"/>
</dbReference>
<gene>
    <name evidence="2" type="ORF">Alo02nite_90850</name>
    <name evidence="3" type="ORF">BJ964_009587</name>
</gene>
<sequence>MTTPDYLAAVALELSHRVREDDPEANGRWLAKRLPEPGDWFRLAFVLAAALPQDRPWRELTGWAADLTEWTGPRPEPPDESPALQPCGTRAAYRRHRRRGEDTCQPCRDAAARYKRGERCTNTMQDARRPA</sequence>
<evidence type="ECO:0000313" key="5">
    <source>
        <dbReference type="Proteomes" id="UP000631312"/>
    </source>
</evidence>
<evidence type="ECO:0000313" key="4">
    <source>
        <dbReference type="Proteomes" id="UP000590511"/>
    </source>
</evidence>
<reference evidence="2 5" key="2">
    <citation type="submission" date="2021-01" db="EMBL/GenBank/DDBJ databases">
        <title>Whole genome shotgun sequence of Actinoplanes lobatus NBRC 12513.</title>
        <authorList>
            <person name="Komaki H."/>
            <person name="Tamura T."/>
        </authorList>
    </citation>
    <scope>NUCLEOTIDE SEQUENCE [LARGE SCALE GENOMIC DNA]</scope>
    <source>
        <strain evidence="2 5">NBRC 12513</strain>
    </source>
</reference>
<accession>A0A7W7HRE3</accession>
<dbReference type="EMBL" id="JACHNC010000002">
    <property type="protein sequence ID" value="MBB4755316.1"/>
    <property type="molecule type" value="Genomic_DNA"/>
</dbReference>
<proteinExistence type="predicted"/>
<dbReference type="EMBL" id="BOMP01000192">
    <property type="protein sequence ID" value="GIE46187.1"/>
    <property type="molecule type" value="Genomic_DNA"/>
</dbReference>
<comment type="caution">
    <text evidence="3">The sequence shown here is derived from an EMBL/GenBank/DDBJ whole genome shotgun (WGS) entry which is preliminary data.</text>
</comment>
<evidence type="ECO:0000313" key="3">
    <source>
        <dbReference type="EMBL" id="MBB4755316.1"/>
    </source>
</evidence>
<dbReference type="AlphaFoldDB" id="A0A7W7HRE3"/>
<name>A0A7W7HRE3_9ACTN</name>
<evidence type="ECO:0000313" key="2">
    <source>
        <dbReference type="EMBL" id="GIE46187.1"/>
    </source>
</evidence>
<feature type="region of interest" description="Disordered" evidence="1">
    <location>
        <begin position="69"/>
        <end position="104"/>
    </location>
</feature>
<protein>
    <submittedName>
        <fullName evidence="3">Uncharacterized protein</fullName>
    </submittedName>
</protein>
<dbReference type="Proteomes" id="UP000590511">
    <property type="component" value="Unassembled WGS sequence"/>
</dbReference>